<evidence type="ECO:0000313" key="5">
    <source>
        <dbReference type="Proteomes" id="UP001497382"/>
    </source>
</evidence>
<dbReference type="GO" id="GO:0030527">
    <property type="term" value="F:structural constituent of chromatin"/>
    <property type="evidence" value="ECO:0007669"/>
    <property type="project" value="InterPro"/>
</dbReference>
<dbReference type="EMBL" id="CAXIEN010000054">
    <property type="protein sequence ID" value="CAL1271452.1"/>
    <property type="molecule type" value="Genomic_DNA"/>
</dbReference>
<dbReference type="SMART" id="SM00414">
    <property type="entry name" value="H2A"/>
    <property type="match status" value="1"/>
</dbReference>
<protein>
    <recommendedName>
        <fullName evidence="2">Histone H2A</fullName>
    </recommendedName>
</protein>
<dbReference type="CDD" id="cd00074">
    <property type="entry name" value="HFD_H2A"/>
    <property type="match status" value="1"/>
</dbReference>
<comment type="subunit">
    <text evidence="2">The nucleosome is a histone octamer containing two molecules each of H2A, H2B, H3 and H4 assembled in one H3-H4 heterotetramer and two H2A-H2B heterodimers. The octamer wraps approximately 147 bp of DNA.</text>
</comment>
<gene>
    <name evidence="4" type="ORF">LARSCL_LOCUS5825</name>
</gene>
<dbReference type="InterPro" id="IPR002119">
    <property type="entry name" value="Histone_H2A"/>
</dbReference>
<dbReference type="PRINTS" id="PR00620">
    <property type="entry name" value="HISTONEH2A"/>
</dbReference>
<dbReference type="GO" id="GO:0000786">
    <property type="term" value="C:nucleosome"/>
    <property type="evidence" value="ECO:0007669"/>
    <property type="project" value="UniProtKB-KW"/>
</dbReference>
<dbReference type="SUPFAM" id="SSF47113">
    <property type="entry name" value="Histone-fold"/>
    <property type="match status" value="1"/>
</dbReference>
<evidence type="ECO:0000259" key="3">
    <source>
        <dbReference type="Pfam" id="PF00125"/>
    </source>
</evidence>
<dbReference type="GO" id="GO:0003677">
    <property type="term" value="F:DNA binding"/>
    <property type="evidence" value="ECO:0007669"/>
    <property type="project" value="UniProtKB-KW"/>
</dbReference>
<dbReference type="Proteomes" id="UP001497382">
    <property type="component" value="Unassembled WGS sequence"/>
</dbReference>
<dbReference type="PANTHER" id="PTHR23430">
    <property type="entry name" value="HISTONE H2A"/>
    <property type="match status" value="1"/>
</dbReference>
<comment type="caution">
    <text evidence="4">The sequence shown here is derived from an EMBL/GenBank/DDBJ whole genome shotgun (WGS) entry which is preliminary data.</text>
</comment>
<dbReference type="InterPro" id="IPR007125">
    <property type="entry name" value="H2A/H2B/H3"/>
</dbReference>
<dbReference type="GO" id="GO:0005634">
    <property type="term" value="C:nucleus"/>
    <property type="evidence" value="ECO:0007669"/>
    <property type="project" value="UniProtKB-SubCell"/>
</dbReference>
<proteinExistence type="inferred from homology"/>
<feature type="domain" description="Core Histone H2A/H2B/H3" evidence="3">
    <location>
        <begin position="5"/>
        <end position="79"/>
    </location>
</feature>
<comment type="similarity">
    <text evidence="2">Belongs to the histone H2A family.</text>
</comment>
<accession>A0AAV1ZI99</accession>
<keyword evidence="2" id="KW-0238">DNA-binding</keyword>
<dbReference type="Gene3D" id="1.10.20.10">
    <property type="entry name" value="Histone, subunit A"/>
    <property type="match status" value="1"/>
</dbReference>
<keyword evidence="2" id="KW-0158">Chromosome</keyword>
<keyword evidence="2" id="KW-0544">Nucleosome core</keyword>
<dbReference type="GO" id="GO:0046982">
    <property type="term" value="F:protein heterodimerization activity"/>
    <property type="evidence" value="ECO:0007669"/>
    <property type="project" value="InterPro"/>
</dbReference>
<keyword evidence="2" id="KW-0539">Nucleus</keyword>
<evidence type="ECO:0000256" key="2">
    <source>
        <dbReference type="RuleBase" id="RU003767"/>
    </source>
</evidence>
<evidence type="ECO:0000313" key="4">
    <source>
        <dbReference type="EMBL" id="CAL1271452.1"/>
    </source>
</evidence>
<organism evidence="4 5">
    <name type="scientific">Larinioides sclopetarius</name>
    <dbReference type="NCBI Taxonomy" id="280406"/>
    <lineage>
        <taxon>Eukaryota</taxon>
        <taxon>Metazoa</taxon>
        <taxon>Ecdysozoa</taxon>
        <taxon>Arthropoda</taxon>
        <taxon>Chelicerata</taxon>
        <taxon>Arachnida</taxon>
        <taxon>Araneae</taxon>
        <taxon>Araneomorphae</taxon>
        <taxon>Entelegynae</taxon>
        <taxon>Araneoidea</taxon>
        <taxon>Araneidae</taxon>
        <taxon>Larinioides</taxon>
    </lineage>
</organism>
<reference evidence="4 5" key="1">
    <citation type="submission" date="2024-04" db="EMBL/GenBank/DDBJ databases">
        <authorList>
            <person name="Rising A."/>
            <person name="Reimegard J."/>
            <person name="Sonavane S."/>
            <person name="Akerstrom W."/>
            <person name="Nylinder S."/>
            <person name="Hedman E."/>
            <person name="Kallberg Y."/>
        </authorList>
    </citation>
    <scope>NUCLEOTIDE SEQUENCE [LARGE SCALE GENOMIC DNA]</scope>
</reference>
<dbReference type="AlphaFoldDB" id="A0AAV1ZI99"/>
<evidence type="ECO:0000256" key="1">
    <source>
        <dbReference type="ARBA" id="ARBA00022499"/>
    </source>
</evidence>
<dbReference type="Pfam" id="PF00125">
    <property type="entry name" value="Histone"/>
    <property type="match status" value="1"/>
</dbReference>
<dbReference type="InterPro" id="IPR009072">
    <property type="entry name" value="Histone-fold"/>
</dbReference>
<comment type="subcellular location">
    <subcellularLocation>
        <location evidence="2">Nucleus</location>
    </subcellularLocation>
</comment>
<name>A0AAV1ZI99_9ARAC</name>
<sequence length="102" mass="11248">MSAQRSTKSEKSGLTFPVPRIKAMLKVRKVANRVSDSGAVFMTAVLEYLTAEILEVSLDAARQEGLVRIKARHVNTALKKDPDLGKYFAMAIVPNSKFVPKD</sequence>
<keyword evidence="5" id="KW-1185">Reference proteome</keyword>
<keyword evidence="1" id="KW-1017">Isopeptide bond</keyword>